<keyword evidence="4" id="KW-0805">Transcription regulation</keyword>
<comment type="similarity">
    <text evidence="1">Belongs to the Fur family.</text>
</comment>
<dbReference type="InterPro" id="IPR036388">
    <property type="entry name" value="WH-like_DNA-bd_sf"/>
</dbReference>
<accession>A0ABQ2EN09</accession>
<dbReference type="InterPro" id="IPR043135">
    <property type="entry name" value="Fur_C"/>
</dbReference>
<reference evidence="8" key="1">
    <citation type="journal article" date="2019" name="Int. J. Syst. Evol. Microbiol.">
        <title>The Global Catalogue of Microorganisms (GCM) 10K type strain sequencing project: providing services to taxonomists for standard genome sequencing and annotation.</title>
        <authorList>
            <consortium name="The Broad Institute Genomics Platform"/>
            <consortium name="The Broad Institute Genome Sequencing Center for Infectious Disease"/>
            <person name="Wu L."/>
            <person name="Ma J."/>
        </authorList>
    </citation>
    <scope>NUCLEOTIDE SEQUENCE [LARGE SCALE GENOMIC DNA]</scope>
    <source>
        <strain evidence="8">JCM 30331</strain>
    </source>
</reference>
<dbReference type="Gene3D" id="1.10.10.10">
    <property type="entry name" value="Winged helix-like DNA-binding domain superfamily/Winged helix DNA-binding domain"/>
    <property type="match status" value="1"/>
</dbReference>
<comment type="caution">
    <text evidence="7">The sequence shown here is derived from an EMBL/GenBank/DDBJ whole genome shotgun (WGS) entry which is preliminary data.</text>
</comment>
<name>A0ABQ2EN09_9DEIO</name>
<proteinExistence type="inferred from homology"/>
<dbReference type="CDD" id="cd07153">
    <property type="entry name" value="Fur_like"/>
    <property type="match status" value="1"/>
</dbReference>
<dbReference type="Gene3D" id="3.30.1490.190">
    <property type="match status" value="1"/>
</dbReference>
<dbReference type="PANTHER" id="PTHR33202">
    <property type="entry name" value="ZINC UPTAKE REGULATION PROTEIN"/>
    <property type="match status" value="1"/>
</dbReference>
<keyword evidence="2" id="KW-0678">Repressor</keyword>
<keyword evidence="8" id="KW-1185">Reference proteome</keyword>
<sequence>MLQHLLEDHGLRATQPRLRLLEFFAGTRGHFTPEEIFGHLRAQGQPISIATLYQNLRTFSEHGLVKEMIGQEGEVRYDTNMEPHSHMVCVRCGRLTDIHVELPDLRPPAQGHGWLIMQTRVDFHGLCPECQARA</sequence>
<evidence type="ECO:0000256" key="2">
    <source>
        <dbReference type="ARBA" id="ARBA00022491"/>
    </source>
</evidence>
<dbReference type="SUPFAM" id="SSF46785">
    <property type="entry name" value="Winged helix' DNA-binding domain"/>
    <property type="match status" value="1"/>
</dbReference>
<keyword evidence="3" id="KW-0862">Zinc</keyword>
<dbReference type="Proteomes" id="UP000647587">
    <property type="component" value="Unassembled WGS sequence"/>
</dbReference>
<keyword evidence="5" id="KW-0238">DNA-binding</keyword>
<evidence type="ECO:0000256" key="4">
    <source>
        <dbReference type="ARBA" id="ARBA00023015"/>
    </source>
</evidence>
<evidence type="ECO:0000256" key="1">
    <source>
        <dbReference type="ARBA" id="ARBA00007957"/>
    </source>
</evidence>
<evidence type="ECO:0000256" key="6">
    <source>
        <dbReference type="ARBA" id="ARBA00023163"/>
    </source>
</evidence>
<evidence type="ECO:0000313" key="8">
    <source>
        <dbReference type="Proteomes" id="UP000647587"/>
    </source>
</evidence>
<gene>
    <name evidence="7" type="ORF">GCM10008955_08280</name>
</gene>
<protein>
    <submittedName>
        <fullName evidence="7">Transcriptional repressor</fullName>
    </submittedName>
</protein>
<dbReference type="InterPro" id="IPR002481">
    <property type="entry name" value="FUR"/>
</dbReference>
<keyword evidence="6" id="KW-0804">Transcription</keyword>
<organism evidence="7 8">
    <name type="scientific">Deinococcus malanensis</name>
    <dbReference type="NCBI Taxonomy" id="1706855"/>
    <lineage>
        <taxon>Bacteria</taxon>
        <taxon>Thermotogati</taxon>
        <taxon>Deinococcota</taxon>
        <taxon>Deinococci</taxon>
        <taxon>Deinococcales</taxon>
        <taxon>Deinococcaceae</taxon>
        <taxon>Deinococcus</taxon>
    </lineage>
</organism>
<dbReference type="InterPro" id="IPR036390">
    <property type="entry name" value="WH_DNA-bd_sf"/>
</dbReference>
<dbReference type="Pfam" id="PF01475">
    <property type="entry name" value="FUR"/>
    <property type="match status" value="1"/>
</dbReference>
<evidence type="ECO:0000256" key="3">
    <source>
        <dbReference type="ARBA" id="ARBA00022833"/>
    </source>
</evidence>
<evidence type="ECO:0000313" key="7">
    <source>
        <dbReference type="EMBL" id="GGK17117.1"/>
    </source>
</evidence>
<dbReference type="EMBL" id="BMPP01000003">
    <property type="protein sequence ID" value="GGK17117.1"/>
    <property type="molecule type" value="Genomic_DNA"/>
</dbReference>
<dbReference type="PANTHER" id="PTHR33202:SF7">
    <property type="entry name" value="FERRIC UPTAKE REGULATION PROTEIN"/>
    <property type="match status" value="1"/>
</dbReference>
<evidence type="ECO:0000256" key="5">
    <source>
        <dbReference type="ARBA" id="ARBA00023125"/>
    </source>
</evidence>